<evidence type="ECO:0000256" key="1">
    <source>
        <dbReference type="SAM" id="Phobius"/>
    </source>
</evidence>
<protein>
    <recommendedName>
        <fullName evidence="4">Lipoprotein</fullName>
    </recommendedName>
</protein>
<comment type="caution">
    <text evidence="2">The sequence shown here is derived from an EMBL/GenBank/DDBJ whole genome shotgun (WGS) entry which is preliminary data.</text>
</comment>
<feature type="transmembrane region" description="Helical" evidence="1">
    <location>
        <begin position="46"/>
        <end position="72"/>
    </location>
</feature>
<proteinExistence type="predicted"/>
<keyword evidence="1" id="KW-1133">Transmembrane helix</keyword>
<keyword evidence="1" id="KW-0472">Membrane</keyword>
<accession>A0A084SJS8</accession>
<evidence type="ECO:0000313" key="2">
    <source>
        <dbReference type="EMBL" id="KFA88713.1"/>
    </source>
</evidence>
<dbReference type="AlphaFoldDB" id="A0A084SJS8"/>
<organism evidence="2 3">
    <name type="scientific">Archangium violaceum Cb vi76</name>
    <dbReference type="NCBI Taxonomy" id="1406225"/>
    <lineage>
        <taxon>Bacteria</taxon>
        <taxon>Pseudomonadati</taxon>
        <taxon>Myxococcota</taxon>
        <taxon>Myxococcia</taxon>
        <taxon>Myxococcales</taxon>
        <taxon>Cystobacterineae</taxon>
        <taxon>Archangiaceae</taxon>
        <taxon>Archangium</taxon>
    </lineage>
</organism>
<dbReference type="Proteomes" id="UP000028547">
    <property type="component" value="Unassembled WGS sequence"/>
</dbReference>
<gene>
    <name evidence="2" type="ORF">Q664_39640</name>
</gene>
<evidence type="ECO:0008006" key="4">
    <source>
        <dbReference type="Google" id="ProtNLM"/>
    </source>
</evidence>
<evidence type="ECO:0000313" key="3">
    <source>
        <dbReference type="Proteomes" id="UP000028547"/>
    </source>
</evidence>
<keyword evidence="1" id="KW-0812">Transmembrane</keyword>
<sequence length="73" mass="7735">MRYTRAMFRITLMGLLGILAACSFTAIGQAADWLWRHQKEIMVGATVVAAGTAFVVISTGAGLIVLAPLVLLS</sequence>
<dbReference type="PROSITE" id="PS51257">
    <property type="entry name" value="PROKAR_LIPOPROTEIN"/>
    <property type="match status" value="1"/>
</dbReference>
<reference evidence="2 3" key="1">
    <citation type="submission" date="2014-07" db="EMBL/GenBank/DDBJ databases">
        <title>Draft Genome Sequence of Gephyronic Acid Producer, Cystobacter violaceus Strain Cb vi76.</title>
        <authorList>
            <person name="Stevens D.C."/>
            <person name="Young J."/>
            <person name="Carmichael R."/>
            <person name="Tan J."/>
            <person name="Taylor R.E."/>
        </authorList>
    </citation>
    <scope>NUCLEOTIDE SEQUENCE [LARGE SCALE GENOMIC DNA]</scope>
    <source>
        <strain evidence="2 3">Cb vi76</strain>
    </source>
</reference>
<dbReference type="EMBL" id="JPMI01000277">
    <property type="protein sequence ID" value="KFA88713.1"/>
    <property type="molecule type" value="Genomic_DNA"/>
</dbReference>
<name>A0A084SJS8_9BACT</name>